<dbReference type="Pfam" id="PF04055">
    <property type="entry name" value="Radical_SAM"/>
    <property type="match status" value="1"/>
</dbReference>
<feature type="binding site" evidence="9">
    <location>
        <position position="347"/>
    </location>
    <ligand>
        <name>[4Fe-4S] cluster</name>
        <dbReference type="ChEBI" id="CHEBI:49883"/>
        <label>1</label>
    </ligand>
</feature>
<dbReference type="CDD" id="cd01335">
    <property type="entry name" value="Radical_SAM"/>
    <property type="match status" value="1"/>
</dbReference>
<evidence type="ECO:0000256" key="3">
    <source>
        <dbReference type="ARBA" id="ARBA00022679"/>
    </source>
</evidence>
<keyword evidence="2 9" id="KW-0004">4Fe-4S</keyword>
<dbReference type="PROSITE" id="PS51918">
    <property type="entry name" value="RADICAL_SAM"/>
    <property type="match status" value="1"/>
</dbReference>
<dbReference type="EMBL" id="JAGTXO010000017">
    <property type="protein sequence ID" value="KAG8463108.1"/>
    <property type="molecule type" value="Genomic_DNA"/>
</dbReference>
<evidence type="ECO:0000256" key="9">
    <source>
        <dbReference type="HAMAP-Rule" id="MF_03123"/>
    </source>
</evidence>
<dbReference type="InterPro" id="IPR031691">
    <property type="entry name" value="LIAS_N"/>
</dbReference>
<evidence type="ECO:0000256" key="8">
    <source>
        <dbReference type="ARBA" id="ARBA00047326"/>
    </source>
</evidence>
<accession>A0A8J5XFJ3</accession>
<dbReference type="Gene3D" id="3.20.20.70">
    <property type="entry name" value="Aldolase class I"/>
    <property type="match status" value="1"/>
</dbReference>
<keyword evidence="5 9" id="KW-0479">Metal-binding</keyword>
<feature type="binding site" evidence="9">
    <location>
        <position position="136"/>
    </location>
    <ligand>
        <name>[4Fe-4S] cluster</name>
        <dbReference type="ChEBI" id="CHEBI:49883"/>
        <label>2</label>
        <note>4Fe-4S-S-AdoMet</note>
    </ligand>
</feature>
<dbReference type="Proteomes" id="UP000751190">
    <property type="component" value="Unassembled WGS sequence"/>
</dbReference>
<dbReference type="SFLD" id="SFLDF00271">
    <property type="entry name" value="lipoyl_synthase"/>
    <property type="match status" value="1"/>
</dbReference>
<evidence type="ECO:0000256" key="4">
    <source>
        <dbReference type="ARBA" id="ARBA00022691"/>
    </source>
</evidence>
<evidence type="ECO:0000256" key="1">
    <source>
        <dbReference type="ARBA" id="ARBA00004173"/>
    </source>
</evidence>
<dbReference type="PANTHER" id="PTHR10949:SF0">
    <property type="entry name" value="LIPOYL SYNTHASE, MITOCHONDRIAL"/>
    <property type="match status" value="1"/>
</dbReference>
<dbReference type="InterPro" id="IPR007197">
    <property type="entry name" value="rSAM"/>
</dbReference>
<evidence type="ECO:0000313" key="11">
    <source>
        <dbReference type="EMBL" id="KAG8463108.1"/>
    </source>
</evidence>
<keyword evidence="4 9" id="KW-0949">S-adenosyl-L-methionine</keyword>
<evidence type="ECO:0000259" key="10">
    <source>
        <dbReference type="PROSITE" id="PS51918"/>
    </source>
</evidence>
<keyword evidence="12" id="KW-1185">Reference proteome</keyword>
<dbReference type="InterPro" id="IPR058240">
    <property type="entry name" value="rSAM_sf"/>
</dbReference>
<comment type="function">
    <text evidence="9">Catalyzes the radical-mediated insertion of two sulfur atoms into the C-6 and C-8 positions of the octanoyl moiety bound to the lipoyl domains of lipoate-dependent enzymes, thereby converting the octanoylated domains into lipoylated derivatives.</text>
</comment>
<keyword evidence="9" id="KW-0496">Mitochondrion</keyword>
<name>A0A8J5XFJ3_DIALT</name>
<dbReference type="NCBIfam" id="NF004019">
    <property type="entry name" value="PRK05481.1"/>
    <property type="match status" value="1"/>
</dbReference>
<dbReference type="PANTHER" id="PTHR10949">
    <property type="entry name" value="LIPOYL SYNTHASE"/>
    <property type="match status" value="1"/>
</dbReference>
<dbReference type="SFLD" id="SFLDG01058">
    <property type="entry name" value="lipoyl_synthase_like"/>
    <property type="match status" value="1"/>
</dbReference>
<feature type="binding site" evidence="9">
    <location>
        <position position="139"/>
    </location>
    <ligand>
        <name>[4Fe-4S] cluster</name>
        <dbReference type="ChEBI" id="CHEBI:49883"/>
        <label>2</label>
        <note>4Fe-4S-S-AdoMet</note>
    </ligand>
</feature>
<evidence type="ECO:0000313" key="12">
    <source>
        <dbReference type="Proteomes" id="UP000751190"/>
    </source>
</evidence>
<keyword evidence="6 9" id="KW-0408">Iron</keyword>
<dbReference type="NCBIfam" id="NF009544">
    <property type="entry name" value="PRK12928.1"/>
    <property type="match status" value="1"/>
</dbReference>
<dbReference type="OMA" id="PYCDIDF"/>
<comment type="cofactor">
    <cofactor evidence="9">
        <name>[4Fe-4S] cluster</name>
        <dbReference type="ChEBI" id="CHEBI:49883"/>
    </cofactor>
    <text evidence="9">Binds 2 [4Fe-4S] clusters per subunit. One cluster is coordinated with 3 cysteines and an exchangeable S-adenosyl-L-methionine.</text>
</comment>
<comment type="caution">
    <text evidence="11">The sequence shown here is derived from an EMBL/GenBank/DDBJ whole genome shotgun (WGS) entry which is preliminary data.</text>
</comment>
<dbReference type="HAMAP" id="MF_00206">
    <property type="entry name" value="Lipoyl_synth"/>
    <property type="match status" value="1"/>
</dbReference>
<comment type="similarity">
    <text evidence="9">Belongs to the radical SAM superfamily. Lipoyl synthase family.</text>
</comment>
<evidence type="ECO:0000256" key="5">
    <source>
        <dbReference type="ARBA" id="ARBA00022723"/>
    </source>
</evidence>
<evidence type="ECO:0000256" key="7">
    <source>
        <dbReference type="ARBA" id="ARBA00023014"/>
    </source>
</evidence>
<feature type="binding site" evidence="9">
    <location>
        <position position="102"/>
    </location>
    <ligand>
        <name>[4Fe-4S] cluster</name>
        <dbReference type="ChEBI" id="CHEBI:49883"/>
        <label>1</label>
    </ligand>
</feature>
<comment type="subcellular location">
    <subcellularLocation>
        <location evidence="1 9">Mitochondrion</location>
    </subcellularLocation>
</comment>
<dbReference type="InterPro" id="IPR006638">
    <property type="entry name" value="Elp3/MiaA/NifB-like_rSAM"/>
</dbReference>
<comment type="catalytic activity">
    <reaction evidence="8 9">
        <text>[[Fe-S] cluster scaffold protein carrying a second [4Fe-4S](2+) cluster] + N(6)-octanoyl-L-lysyl-[protein] + 2 oxidized [2Fe-2S]-[ferredoxin] + 2 S-adenosyl-L-methionine + 4 H(+) = [[Fe-S] cluster scaffold protein] + N(6)-[(R)-dihydrolipoyl]-L-lysyl-[protein] + 4 Fe(3+) + 2 hydrogen sulfide + 2 5'-deoxyadenosine + 2 L-methionine + 2 reduced [2Fe-2S]-[ferredoxin]</text>
        <dbReference type="Rhea" id="RHEA:16585"/>
        <dbReference type="Rhea" id="RHEA-COMP:9928"/>
        <dbReference type="Rhea" id="RHEA-COMP:10000"/>
        <dbReference type="Rhea" id="RHEA-COMP:10001"/>
        <dbReference type="Rhea" id="RHEA-COMP:10475"/>
        <dbReference type="Rhea" id="RHEA-COMP:14568"/>
        <dbReference type="Rhea" id="RHEA-COMP:14569"/>
        <dbReference type="ChEBI" id="CHEBI:15378"/>
        <dbReference type="ChEBI" id="CHEBI:17319"/>
        <dbReference type="ChEBI" id="CHEBI:29034"/>
        <dbReference type="ChEBI" id="CHEBI:29919"/>
        <dbReference type="ChEBI" id="CHEBI:33722"/>
        <dbReference type="ChEBI" id="CHEBI:33737"/>
        <dbReference type="ChEBI" id="CHEBI:33738"/>
        <dbReference type="ChEBI" id="CHEBI:57844"/>
        <dbReference type="ChEBI" id="CHEBI:59789"/>
        <dbReference type="ChEBI" id="CHEBI:78809"/>
        <dbReference type="ChEBI" id="CHEBI:83100"/>
        <dbReference type="EC" id="2.8.1.8"/>
    </reaction>
</comment>
<dbReference type="AlphaFoldDB" id="A0A8J5XFJ3"/>
<reference evidence="11" key="1">
    <citation type="submission" date="2021-05" db="EMBL/GenBank/DDBJ databases">
        <title>The genome of the haptophyte Pavlova lutheri (Diacronema luteri, Pavlovales) - a model for lipid biosynthesis in eukaryotic algae.</title>
        <authorList>
            <person name="Hulatt C.J."/>
            <person name="Posewitz M.C."/>
        </authorList>
    </citation>
    <scope>NUCLEOTIDE SEQUENCE</scope>
    <source>
        <strain evidence="11">NIVA-4/92</strain>
    </source>
</reference>
<dbReference type="GO" id="GO:0005739">
    <property type="term" value="C:mitochondrion"/>
    <property type="evidence" value="ECO:0007669"/>
    <property type="project" value="UniProtKB-SubCell"/>
</dbReference>
<dbReference type="GO" id="GO:0009249">
    <property type="term" value="P:protein lipoylation"/>
    <property type="evidence" value="ECO:0007669"/>
    <property type="project" value="UniProtKB-UniRule"/>
</dbReference>
<gene>
    <name evidence="11" type="ORF">KFE25_011105</name>
</gene>
<dbReference type="EC" id="2.8.1.8" evidence="9"/>
<dbReference type="SMART" id="SM00729">
    <property type="entry name" value="Elp3"/>
    <property type="match status" value="1"/>
</dbReference>
<dbReference type="InterPro" id="IPR003698">
    <property type="entry name" value="Lipoyl_synth"/>
</dbReference>
<sequence length="395" mass="41887">MYSSAPRRAAAAAGARHFSASAPAPTARAAALASALRDGPSLDDFAAGAASGGGAACATPAAPRKKAPRERLPEWLRVERPGGEDYTRIRKQMRSLKLATVCEEARCPNIGECWGGEKGTATATIMVMGDTCTRGCRFCNVKTSRTPPPLDPNEPLATAQAIASWDIDYVVITSVDRDDQPDHGAGHLAQVIRTVKELKPSLMLECLSPDFGGDLSRVALVATAGLNVFAHNLETVERLTPTVRDRRATYRQSLAVLTGARALAPEVVTKTSLMLGCGETAAEVRQTMRDALSAGVEIITFGQYLQPSKRHMAVSRMLPPSEYENWREEGMAMGFKYVASGPLVRSSYKAGEVFLEAFAKEKAEQAKAARALGEGKAAAARGGARQASAAAAAQL</sequence>
<dbReference type="InterPro" id="IPR013785">
    <property type="entry name" value="Aldolase_TIM"/>
</dbReference>
<dbReference type="GO" id="GO:0016992">
    <property type="term" value="F:lipoate synthase activity"/>
    <property type="evidence" value="ECO:0007669"/>
    <property type="project" value="UniProtKB-UniRule"/>
</dbReference>
<feature type="binding site" evidence="9">
    <location>
        <position position="132"/>
    </location>
    <ligand>
        <name>[4Fe-4S] cluster</name>
        <dbReference type="ChEBI" id="CHEBI:49883"/>
        <label>2</label>
        <note>4Fe-4S-S-AdoMet</note>
    </ligand>
</feature>
<dbReference type="SUPFAM" id="SSF102114">
    <property type="entry name" value="Radical SAM enzymes"/>
    <property type="match status" value="1"/>
</dbReference>
<evidence type="ECO:0000256" key="2">
    <source>
        <dbReference type="ARBA" id="ARBA00022485"/>
    </source>
</evidence>
<organism evidence="11 12">
    <name type="scientific">Diacronema lutheri</name>
    <name type="common">Unicellular marine alga</name>
    <name type="synonym">Monochrysis lutheri</name>
    <dbReference type="NCBI Taxonomy" id="2081491"/>
    <lineage>
        <taxon>Eukaryota</taxon>
        <taxon>Haptista</taxon>
        <taxon>Haptophyta</taxon>
        <taxon>Pavlovophyceae</taxon>
        <taxon>Pavlovales</taxon>
        <taxon>Pavlovaceae</taxon>
        <taxon>Diacronema</taxon>
    </lineage>
</organism>
<keyword evidence="7 9" id="KW-0411">Iron-sulfur</keyword>
<feature type="binding site" evidence="9">
    <location>
        <position position="113"/>
    </location>
    <ligand>
        <name>[4Fe-4S] cluster</name>
        <dbReference type="ChEBI" id="CHEBI:49883"/>
        <label>1</label>
    </ligand>
</feature>
<dbReference type="GO" id="GO:0046872">
    <property type="term" value="F:metal ion binding"/>
    <property type="evidence" value="ECO:0007669"/>
    <property type="project" value="UniProtKB-KW"/>
</dbReference>
<dbReference type="OrthoDB" id="3231at2759"/>
<comment type="pathway">
    <text evidence="9">Protein modification; protein lipoylation via endogenous pathway; protein N(6)-(lipoyl)lysine from octanoyl-[acyl-carrier-protein]: step 2/2.</text>
</comment>
<proteinExistence type="inferred from homology"/>
<dbReference type="GO" id="GO:0051539">
    <property type="term" value="F:4 iron, 4 sulfur cluster binding"/>
    <property type="evidence" value="ECO:0007669"/>
    <property type="project" value="UniProtKB-UniRule"/>
</dbReference>
<dbReference type="SFLD" id="SFLDS00029">
    <property type="entry name" value="Radical_SAM"/>
    <property type="match status" value="1"/>
</dbReference>
<evidence type="ECO:0000256" key="6">
    <source>
        <dbReference type="ARBA" id="ARBA00023004"/>
    </source>
</evidence>
<feature type="binding site" evidence="9">
    <location>
        <position position="107"/>
    </location>
    <ligand>
        <name>[4Fe-4S] cluster</name>
        <dbReference type="ChEBI" id="CHEBI:49883"/>
        <label>1</label>
    </ligand>
</feature>
<keyword evidence="3 9" id="KW-0808">Transferase</keyword>
<dbReference type="UniPathway" id="UPA00538">
    <property type="reaction ID" value="UER00593"/>
</dbReference>
<feature type="domain" description="Radical SAM core" evidence="10">
    <location>
        <begin position="115"/>
        <end position="336"/>
    </location>
</feature>
<protein>
    <recommendedName>
        <fullName evidence="9">Lipoyl synthase, mitochondrial</fullName>
        <ecNumber evidence="9">2.8.1.8</ecNumber>
    </recommendedName>
    <alternativeName>
        <fullName evidence="9">Lipoate synthase</fullName>
        <shortName evidence="9">LS</shortName>
        <shortName evidence="9">Lip-syn</shortName>
    </alternativeName>
    <alternativeName>
        <fullName evidence="9">Lipoic acid synthase</fullName>
    </alternativeName>
</protein>
<dbReference type="NCBIfam" id="TIGR00510">
    <property type="entry name" value="lipA"/>
    <property type="match status" value="1"/>
</dbReference>
<dbReference type="Pfam" id="PF16881">
    <property type="entry name" value="LIAS_N"/>
    <property type="match status" value="1"/>
</dbReference>